<proteinExistence type="inferred from homology"/>
<accession>A0A0S3QRL5</accession>
<dbReference type="AlphaFoldDB" id="A0A0S3QRL5"/>
<keyword evidence="3" id="KW-0460">Magnesium</keyword>
<dbReference type="PROSITE" id="PS51462">
    <property type="entry name" value="NUDIX"/>
    <property type="match status" value="1"/>
</dbReference>
<evidence type="ECO:0000256" key="3">
    <source>
        <dbReference type="ARBA" id="ARBA00022842"/>
    </source>
</evidence>
<organism evidence="6 7">
    <name type="scientific">Thermosulfidibacter takaii (strain DSM 17441 / JCM 13301 / NBRC 103674 / ABI70S6)</name>
    <dbReference type="NCBI Taxonomy" id="1298851"/>
    <lineage>
        <taxon>Bacteria</taxon>
        <taxon>Pseudomonadati</taxon>
        <taxon>Thermosulfidibacterota</taxon>
        <taxon>Thermosulfidibacteria</taxon>
        <taxon>Thermosulfidibacterales</taxon>
        <taxon>Thermosulfidibacteraceae</taxon>
    </lineage>
</organism>
<dbReference type="InterPro" id="IPR020476">
    <property type="entry name" value="Nudix_hydrolase"/>
</dbReference>
<keyword evidence="7" id="KW-1185">Reference proteome</keyword>
<evidence type="ECO:0000256" key="1">
    <source>
        <dbReference type="ARBA" id="ARBA00001946"/>
    </source>
</evidence>
<dbReference type="GO" id="GO:0016787">
    <property type="term" value="F:hydrolase activity"/>
    <property type="evidence" value="ECO:0007669"/>
    <property type="project" value="UniProtKB-KW"/>
</dbReference>
<dbReference type="PANTHER" id="PTHR43222:SF2">
    <property type="entry name" value="NUDIX HYDROLASE 23, CHLOROPLASTIC"/>
    <property type="match status" value="1"/>
</dbReference>
<reference evidence="7" key="1">
    <citation type="journal article" date="2018" name="Science">
        <title>A primordial and reversible TCA cycle in a facultatively chemolithoautotrophic thermophile.</title>
        <authorList>
            <person name="Nunoura T."/>
            <person name="Chikaraishi Y."/>
            <person name="Izaki R."/>
            <person name="Suwa T."/>
            <person name="Sato T."/>
            <person name="Harada T."/>
            <person name="Mori K."/>
            <person name="Kato Y."/>
            <person name="Miyazaki M."/>
            <person name="Shimamura S."/>
            <person name="Yanagawa K."/>
            <person name="Shuto A."/>
            <person name="Ohkouchi N."/>
            <person name="Fujita N."/>
            <person name="Takaki Y."/>
            <person name="Atomi H."/>
            <person name="Takai K."/>
        </authorList>
    </citation>
    <scope>NUCLEOTIDE SEQUENCE [LARGE SCALE GENOMIC DNA]</scope>
    <source>
        <strain evidence="7">DSM 17441 / JCM 13301 / NBRC 103674 / ABI70S6</strain>
    </source>
</reference>
<evidence type="ECO:0000256" key="4">
    <source>
        <dbReference type="RuleBase" id="RU003476"/>
    </source>
</evidence>
<dbReference type="InterPro" id="IPR020084">
    <property type="entry name" value="NUDIX_hydrolase_CS"/>
</dbReference>
<dbReference type="EMBL" id="AP013035">
    <property type="protein sequence ID" value="BAT70978.1"/>
    <property type="molecule type" value="Genomic_DNA"/>
</dbReference>
<dbReference type="InterPro" id="IPR015797">
    <property type="entry name" value="NUDIX_hydrolase-like_dom_sf"/>
</dbReference>
<sequence>MSRENWRNLIHKNKTYLPAFRYCPLCGTQLTYTKTFPPRPKCENCGFIQYVNPTVGVAVIILQNNKILLGKRCKEPFKDHWCIPCGHVEWGEDVREAAKREFKEETGLEVEIEKVFDVHSNFHHPLKLTVGIWFWGRIVGGKLQAGDDLSEVDFFDIYNLPQPMAFPTDIIVIENIKNRRGEGCHEDAFSRRVGG</sequence>
<evidence type="ECO:0000313" key="6">
    <source>
        <dbReference type="EMBL" id="BAT70978.1"/>
    </source>
</evidence>
<dbReference type="SUPFAM" id="SSF55811">
    <property type="entry name" value="Nudix"/>
    <property type="match status" value="1"/>
</dbReference>
<protein>
    <recommendedName>
        <fullName evidence="5">Nudix hydrolase domain-containing protein</fullName>
    </recommendedName>
</protein>
<dbReference type="RefSeq" id="WP_068548771.1">
    <property type="nucleotide sequence ID" value="NZ_AP013035.1"/>
</dbReference>
<dbReference type="PROSITE" id="PS00893">
    <property type="entry name" value="NUDIX_BOX"/>
    <property type="match status" value="1"/>
</dbReference>
<comment type="cofactor">
    <cofactor evidence="1">
        <name>Mg(2+)</name>
        <dbReference type="ChEBI" id="CHEBI:18420"/>
    </cofactor>
</comment>
<dbReference type="PATRIC" id="fig|1298851.3.peg.171"/>
<dbReference type="STRING" id="1298851.TST_0168"/>
<evidence type="ECO:0000313" key="7">
    <source>
        <dbReference type="Proteomes" id="UP000063234"/>
    </source>
</evidence>
<dbReference type="KEGG" id="ttk:TST_0168"/>
<dbReference type="PRINTS" id="PR00502">
    <property type="entry name" value="NUDIXFAMILY"/>
</dbReference>
<keyword evidence="2 4" id="KW-0378">Hydrolase</keyword>
<dbReference type="Gene3D" id="3.90.79.10">
    <property type="entry name" value="Nucleoside Triphosphate Pyrophosphohydrolase"/>
    <property type="match status" value="1"/>
</dbReference>
<dbReference type="OrthoDB" id="9800077at2"/>
<name>A0A0S3QRL5_THET7</name>
<dbReference type="InterPro" id="IPR000086">
    <property type="entry name" value="NUDIX_hydrolase_dom"/>
</dbReference>
<dbReference type="Proteomes" id="UP000063234">
    <property type="component" value="Chromosome"/>
</dbReference>
<evidence type="ECO:0000256" key="2">
    <source>
        <dbReference type="ARBA" id="ARBA00022801"/>
    </source>
</evidence>
<feature type="domain" description="Nudix hydrolase" evidence="5">
    <location>
        <begin position="52"/>
        <end position="177"/>
    </location>
</feature>
<dbReference type="Pfam" id="PF00293">
    <property type="entry name" value="NUDIX"/>
    <property type="match status" value="1"/>
</dbReference>
<evidence type="ECO:0000259" key="5">
    <source>
        <dbReference type="PROSITE" id="PS51462"/>
    </source>
</evidence>
<dbReference type="CDD" id="cd04673">
    <property type="entry name" value="NUDIX_ADPRase"/>
    <property type="match status" value="1"/>
</dbReference>
<dbReference type="PANTHER" id="PTHR43222">
    <property type="entry name" value="NUDIX HYDROLASE 23"/>
    <property type="match status" value="1"/>
</dbReference>
<gene>
    <name evidence="6" type="ORF">TST_0168</name>
</gene>
<comment type="similarity">
    <text evidence="4">Belongs to the Nudix hydrolase family.</text>
</comment>